<evidence type="ECO:0000313" key="1">
    <source>
        <dbReference type="EMBL" id="PTW47957.1"/>
    </source>
</evidence>
<dbReference type="EMBL" id="QAYE01000002">
    <property type="protein sequence ID" value="PTW47957.1"/>
    <property type="molecule type" value="Genomic_DNA"/>
</dbReference>
<dbReference type="OrthoDB" id="7574111at2"/>
<organism evidence="1 2">
    <name type="scientific">Sphingomonas faeni</name>
    <dbReference type="NCBI Taxonomy" id="185950"/>
    <lineage>
        <taxon>Bacteria</taxon>
        <taxon>Pseudomonadati</taxon>
        <taxon>Pseudomonadota</taxon>
        <taxon>Alphaproteobacteria</taxon>
        <taxon>Sphingomonadales</taxon>
        <taxon>Sphingomonadaceae</taxon>
        <taxon>Sphingomonas</taxon>
    </lineage>
</organism>
<protein>
    <submittedName>
        <fullName evidence="1">Uncharacterized protein</fullName>
    </submittedName>
</protein>
<comment type="caution">
    <text evidence="1">The sequence shown here is derived from an EMBL/GenBank/DDBJ whole genome shotgun (WGS) entry which is preliminary data.</text>
</comment>
<gene>
    <name evidence="1" type="ORF">C8J25_10246</name>
</gene>
<evidence type="ECO:0000313" key="2">
    <source>
        <dbReference type="Proteomes" id="UP000244013"/>
    </source>
</evidence>
<dbReference type="RefSeq" id="WP_107952827.1">
    <property type="nucleotide sequence ID" value="NZ_QAYE01000002.1"/>
</dbReference>
<sequence>MSRSTSPLFVDAVIDCMGEGRAPTHEEMMIVAQHIWSDGAASRSAFAWNSLLMSSPDRLCSMRAAGLALHGSR</sequence>
<name>A0A2T5U8X4_9SPHN</name>
<reference evidence="1 2" key="1">
    <citation type="submission" date="2018-04" db="EMBL/GenBank/DDBJ databases">
        <title>Genomic Encyclopedia of Type Strains, Phase III (KMG-III): the genomes of soil and plant-associated and newly described type strains.</title>
        <authorList>
            <person name="Whitman W."/>
        </authorList>
    </citation>
    <scope>NUCLEOTIDE SEQUENCE [LARGE SCALE GENOMIC DNA]</scope>
    <source>
        <strain evidence="1 2">MA-olki</strain>
    </source>
</reference>
<proteinExistence type="predicted"/>
<accession>A0A2T5U8X4</accession>
<dbReference type="Proteomes" id="UP000244013">
    <property type="component" value="Unassembled WGS sequence"/>
</dbReference>
<dbReference type="AlphaFoldDB" id="A0A2T5U8X4"/>
<dbReference type="GeneID" id="91005085"/>